<dbReference type="InterPro" id="IPR011050">
    <property type="entry name" value="Pectin_lyase_fold/virulence"/>
</dbReference>
<keyword evidence="3" id="KW-0472">Membrane</keyword>
<dbReference type="HOGENOM" id="CLU_000956_0_0_1"/>
<dbReference type="GeneID" id="7845682"/>
<dbReference type="InterPro" id="IPR011047">
    <property type="entry name" value="Quinoprotein_ADH-like_sf"/>
</dbReference>
<dbReference type="PANTHER" id="PTHR11319:SF35">
    <property type="entry name" value="OUTER MEMBRANE PROTEIN PMPC-RELATED"/>
    <property type="match status" value="1"/>
</dbReference>
<dbReference type="PANTHER" id="PTHR11319">
    <property type="entry name" value="G PROTEIN-COUPLED RECEPTOR-RELATED"/>
    <property type="match status" value="1"/>
</dbReference>
<keyword evidence="5" id="KW-1185">Reference proteome</keyword>
<evidence type="ECO:0000256" key="3">
    <source>
        <dbReference type="SAM" id="Phobius"/>
    </source>
</evidence>
<organism evidence="4 5">
    <name type="scientific">Tetrahymena thermophila (strain SB210)</name>
    <dbReference type="NCBI Taxonomy" id="312017"/>
    <lineage>
        <taxon>Eukaryota</taxon>
        <taxon>Sar</taxon>
        <taxon>Alveolata</taxon>
        <taxon>Ciliophora</taxon>
        <taxon>Intramacronucleata</taxon>
        <taxon>Oligohymenophorea</taxon>
        <taxon>Hymenostomatida</taxon>
        <taxon>Tetrahymenina</taxon>
        <taxon>Tetrahymenidae</taxon>
        <taxon>Tetrahymena</taxon>
    </lineage>
</organism>
<dbReference type="SUPFAM" id="SSF50978">
    <property type="entry name" value="WD40 repeat-like"/>
    <property type="match status" value="1"/>
</dbReference>
<feature type="coiled-coil region" evidence="2">
    <location>
        <begin position="2137"/>
        <end position="2164"/>
    </location>
</feature>
<feature type="transmembrane region" description="Helical" evidence="3">
    <location>
        <begin position="2558"/>
        <end position="2580"/>
    </location>
</feature>
<sequence length="3014" mass="348587">MGSYILFTIIEAQSADICQIGCINCQGSSNTQSSVQCSQCDYRFQLNNNRCKFLDCPTNTYLQRYTSSQNGQSYNSDTCQSICDATYYENTAQNTCDKQQTCSISYQSNLGNQSITNLGTIESIYQVNNNISIIIYPTFARLINTNSGQYLSDIIDTTILKVLYFQNVLLIFSTTNQVIKWDFDFNFKTSLIQIQQGSLSKKSQLFDLIDGQYAISSFDESQNIVYFTRIYLDNQPKIPDISVPSFKYIGCTLKVVSSFILCFGKDQQLITKRLIIAQQQLVIQDINQNPSCQNSIFSQNSIIQSIFLDFASYSQIIVLQQYIQQLIQVTFDKINQSFECKLTNLFDIPNKLRMVDLNNQQYMLAINFSSKLIFFDQDMKQLHSIDFSPNQASDIVFAKDQNSNYMTSYKLYTIQPASQQALIYRINISIQSTTMLKAIPILVGQAAYFIAYKNKTIYYDQIRTLYGNSQLFIVNSNLQSVNIITDEIQYLVTPFQQKQISHTNAIKQIIYSEDSLFLLTCSQDGYIMAWYTLTSLNPSFLYMVSQNGEECRNILIHQNSWVVALFSRSIVIFQLRNQYIKIVYPFANAASDTSQFIAQYTQSILLYYDSKFFLMSGSDLTQIAQGNYSGNKILQIYTVLETKIVIQNADNSLQLYQFDPKQQYQFSQINGMSYQSRFASFTYIQIDMISPSDFELIIGCINNAFIILNSSFKEQLVHQLTNGFPFNIKKYSDNNIYILFGFDINGTSKYFHYAVFRSINKGILYDSSFNLSFNLGLHPYVDYKSNTNIQYLCTLPISFATVILKGMFLTQSLGVSYGFFAYSYGGVISSYAIKDNGNIQYYGNQSGNLSFDSVDYQNYYQLQLSQNFIFGSVSQVLVSPFLEQIFVLHYQVDLYNIFTFQLQGQIKFDSQYDSEKVINLLYSEKNNFVIAFKSKQLIVINSKQINQPFKLNSVQQIQGVQLDEANKNFYIYGSSLRVYSFDLSYSSEITKEGFQSYQQCIITSNLIICKTNSSTVSIFNKKTQNLIASFDVINQPKTFKLFVDETNSQIFISTTFIQVYDFTGNLISQISNISQNIADLQLFGNTIAVLTLPSIFFYQRQTLAYIKSIKPFGGGNILGYYYISDYNTVAYYADEIRYGQVFYFNLVTQLDDGYTLGSYPELGIGSVTALFYDSFNSRLNYIDTVGILYSINFLNQRSFYNVINFLEFKSQTYKVNLAVDHTYNTLFVYNQNLILYFNFNDVQKSTIIQSAKAVQFFFKYQPPSSNDLSQTYYYVFDNNNILYSYKDFTQIYITYFVKQIRDVKQIDEYKIVIFIFDDQILIYTQDQISQQQISFNNYVAAINDPKVRRFLTNQLLLTYDYQIIHINYLFYLDGTNNWKKKVFNVGQSNEFFKNCISFGVKTQQKTLYSLDSGRLMLYDESTMTQQQILPQWQAQQNMQTNYIKYFTQTTKFAILGYLNNVITVISVADYSIVKQVDVSTLTKSTLNELSVIFADEQYSRVFISFMYQKLIFVLDLQTLSFLQYINFPNNQFNRITQNSNYIFAYSNSQVNIFQRATLKYISFIKKNNLINQILNFIIVDETKIIISMNTQIDIYMINKDSSISLIDSSPFINSEIISSYVQTTDSTILRIVGVSQNGIFEKRINIMVFSQQNSYYTPQNQLRYSCYSQISMIDRVNAQKQFQISYNVNNQNTDYRIITTFGQDIKQIDFIQDSTIKVIIAPDASNSKQILILKQNSLQSIQRNQVYIQNFTLQLDSNNQIYLFSNITQSVKWQNMAIKNQNITNAQILFSKLQDVTISNLVIDNIIYNQNYSESDNLSQWNETFILFQDCNNIYLDNITISSTNIWKRSLIFGFLRTNNVQINNLTIVNSNFYQIIAFQNGQNIQINKVNMKNNSNPQRLPYGLQAQQSSDYLKDNSEIFAISIVGYQNTLLQGITLQFNQNILFLKYINSYKSDSEQVILFNDKVQIQNCLITQTITNQDSSIVDSKQINQALISIQSTQIQLINFSFNLNQGNILIQNSKQIKIQDSFFQNNTSLDGGALQLNYISSTEIINSSFTQNQAIGSGGAIFMREVQSLTFDQKSIVSQNTAQIGGGVRIISSNINPTQSIANQSRVSQNTAQIYGKDIGIFPFRIIVNIEEQNLRKLQENKSQSLNEIKNSTDQIQQHKVFTLDRNLGSQNLSIQSFRSGDNLPLNIQFVDQYDQVVQFSIQKLKAQNYSSSVLQELNSFQIEITANDTILSQVTGQTFVNYNQFNENNKIFKFTSLQINAHPLSKRPFLIKATTNSFFESAQISVNVNIEFRQCQKGEIFKMVTQEIQICEICQSGFYSLTEPKDNSNESISCLKCPAQAASCQADKIVLKDGYWRENPFTDNILYCDKINQITTCKESDIESKQGCIQGYIGPLCQQCDFQGKLWSNRYSQSSLNQSCQECSQNQLIISFLIVITILLFLYFMVSIIMFINNFQFHSISTYIRYMQFLPLSASCMNDQSTYYIKSLINYIQLSSILFQSSVSSSNITSAIHSTSYIGTPSTQVFSNIHCLYPDYFFNKYGVAQVKILIESIYPVILLGFISLIFYILAKFKLLNIKLHHNYATLTIIFFSFQPGLITLLSNSLSCRKLGENKYVQINLLLSCDDSSYKLFSYIYIIPYLTILLILPFFVMKKLYNHRKNLDYCTTKYKLGYFYLDYKPNLYFWEFIRIYFKTFIAIFYILYEQNDQSFAYQVVSLILCLYLVMIYIYKPYLQKKVLKLDCASLLILIFNIVLQQLQIASQISQILILAYLLHFFFIAFVILVIIRLKLNKKQSGYVQIIKKFFQKFLPKYIFNFIFIQVKNHDQTLKRWILIKKQLNNLTRQQAEKTKQNCDNFISKKMSQSKTQSQLKNNSKQQLDSQYIVQSNTILKDNITPNQSQILNVGSPKLSNILNIQRSRFCNFNIEKGLILIKEIQESDQINHQIDIDLQSMQNSLDIQSSIQYDEMPKHQKQKNQLKEVDNVIFKQFSIADQNKNLIKMFEQN</sequence>
<accession>Q24FG2</accession>
<dbReference type="PROSITE" id="PS50082">
    <property type="entry name" value="WD_REPEATS_2"/>
    <property type="match status" value="1"/>
</dbReference>
<reference evidence="5" key="1">
    <citation type="journal article" date="2006" name="PLoS Biol.">
        <title>Macronuclear genome sequence of the ciliate Tetrahymena thermophila, a model eukaryote.</title>
        <authorList>
            <person name="Eisen J.A."/>
            <person name="Coyne R.S."/>
            <person name="Wu M."/>
            <person name="Wu D."/>
            <person name="Thiagarajan M."/>
            <person name="Wortman J.R."/>
            <person name="Badger J.H."/>
            <person name="Ren Q."/>
            <person name="Amedeo P."/>
            <person name="Jones K.M."/>
            <person name="Tallon L.J."/>
            <person name="Delcher A.L."/>
            <person name="Salzberg S.L."/>
            <person name="Silva J.C."/>
            <person name="Haas B.J."/>
            <person name="Majoros W.H."/>
            <person name="Farzad M."/>
            <person name="Carlton J.M."/>
            <person name="Smith R.K. Jr."/>
            <person name="Garg J."/>
            <person name="Pearlman R.E."/>
            <person name="Karrer K.M."/>
            <person name="Sun L."/>
            <person name="Manning G."/>
            <person name="Elde N.C."/>
            <person name="Turkewitz A.P."/>
            <person name="Asai D.J."/>
            <person name="Wilkes D.E."/>
            <person name="Wang Y."/>
            <person name="Cai H."/>
            <person name="Collins K."/>
            <person name="Stewart B.A."/>
            <person name="Lee S.R."/>
            <person name="Wilamowska K."/>
            <person name="Weinberg Z."/>
            <person name="Ruzzo W.L."/>
            <person name="Wloga D."/>
            <person name="Gaertig J."/>
            <person name="Frankel J."/>
            <person name="Tsao C.-C."/>
            <person name="Gorovsky M.A."/>
            <person name="Keeling P.J."/>
            <person name="Waller R.F."/>
            <person name="Patron N.J."/>
            <person name="Cherry J.M."/>
            <person name="Stover N.A."/>
            <person name="Krieger C.J."/>
            <person name="del Toro C."/>
            <person name="Ryder H.F."/>
            <person name="Williamson S.C."/>
            <person name="Barbeau R.A."/>
            <person name="Hamilton E.P."/>
            <person name="Orias E."/>
        </authorList>
    </citation>
    <scope>NUCLEOTIDE SEQUENCE [LARGE SCALE GENOMIC DNA]</scope>
    <source>
        <strain evidence="5">SB210</strain>
    </source>
</reference>
<dbReference type="SUPFAM" id="SSF50969">
    <property type="entry name" value="YVTN repeat-like/Quinoprotein amine dehydrogenase"/>
    <property type="match status" value="1"/>
</dbReference>
<dbReference type="Gene3D" id="2.130.10.10">
    <property type="entry name" value="YVTN repeat-like/Quinoprotein amine dehydrogenase"/>
    <property type="match status" value="1"/>
</dbReference>
<feature type="transmembrane region" description="Helical" evidence="3">
    <location>
        <begin position="2438"/>
        <end position="2462"/>
    </location>
</feature>
<dbReference type="CDD" id="cd00064">
    <property type="entry name" value="FU"/>
    <property type="match status" value="1"/>
</dbReference>
<evidence type="ECO:0000256" key="2">
    <source>
        <dbReference type="SAM" id="Coils"/>
    </source>
</evidence>
<evidence type="ECO:0000256" key="1">
    <source>
        <dbReference type="PROSITE-ProRule" id="PRU00221"/>
    </source>
</evidence>
<proteinExistence type="predicted"/>
<keyword evidence="2" id="KW-0175">Coiled coil</keyword>
<dbReference type="SUPFAM" id="SSF50998">
    <property type="entry name" value="Quinoprotein alcohol dehydrogenase-like"/>
    <property type="match status" value="1"/>
</dbReference>
<dbReference type="RefSeq" id="XP_001026741.2">
    <property type="nucleotide sequence ID" value="XM_001026741.2"/>
</dbReference>
<protein>
    <submittedName>
        <fullName evidence="4">Transmembrane protein, putative</fullName>
    </submittedName>
</protein>
<dbReference type="InterPro" id="IPR011044">
    <property type="entry name" value="Quino_amine_DH_bsu"/>
</dbReference>
<dbReference type="Proteomes" id="UP000009168">
    <property type="component" value="Unassembled WGS sequence"/>
</dbReference>
<keyword evidence="1" id="KW-0853">WD repeat</keyword>
<feature type="transmembrane region" description="Helical" evidence="3">
    <location>
        <begin position="2641"/>
        <end position="2661"/>
    </location>
</feature>
<keyword evidence="3 4" id="KW-0812">Transmembrane</keyword>
<evidence type="ECO:0000313" key="4">
    <source>
        <dbReference type="EMBL" id="EAS06496.2"/>
    </source>
</evidence>
<dbReference type="InterPro" id="IPR015943">
    <property type="entry name" value="WD40/YVTN_repeat-like_dom_sf"/>
</dbReference>
<dbReference type="InterPro" id="IPR001680">
    <property type="entry name" value="WD40_rpt"/>
</dbReference>
<evidence type="ECO:0000313" key="5">
    <source>
        <dbReference type="Proteomes" id="UP000009168"/>
    </source>
</evidence>
<gene>
    <name evidence="4" type="ORF">TTHERM_00865010</name>
</gene>
<dbReference type="OrthoDB" id="338325at2759"/>
<feature type="transmembrane region" description="Helical" evidence="3">
    <location>
        <begin position="2692"/>
        <end position="2713"/>
    </location>
</feature>
<dbReference type="InterPro" id="IPR006212">
    <property type="entry name" value="Furin_repeat"/>
</dbReference>
<dbReference type="InterPro" id="IPR036322">
    <property type="entry name" value="WD40_repeat_dom_sf"/>
</dbReference>
<keyword evidence="3" id="KW-1133">Transmembrane helix</keyword>
<dbReference type="SUPFAM" id="SSF51126">
    <property type="entry name" value="Pectin lyase-like"/>
    <property type="match status" value="1"/>
</dbReference>
<name>Q24FG2_TETTS</name>
<feature type="transmembrane region" description="Helical" evidence="3">
    <location>
        <begin position="2719"/>
        <end position="2738"/>
    </location>
</feature>
<dbReference type="EMBL" id="GG662285">
    <property type="protein sequence ID" value="EAS06496.2"/>
    <property type="molecule type" value="Genomic_DNA"/>
</dbReference>
<feature type="transmembrane region" description="Helical" evidence="3">
    <location>
        <begin position="2776"/>
        <end position="2796"/>
    </location>
</feature>
<dbReference type="KEGG" id="tet:TTHERM_00865010"/>
<dbReference type="InParanoid" id="Q24FG2"/>
<feature type="repeat" description="WD" evidence="1">
    <location>
        <begin position="499"/>
        <end position="530"/>
    </location>
</feature>